<sequence>MAAHVDAGGCKPLCVLNLGLACDFGAAAATARLAPGDARGADAAGDAPLRRRAGGRRRGRARVPHVLRGPGAAREGRRLRRRPRRRRGALRAATATATATATTPPTGGRRDGDGDGGDGGGGSGGDDASDPSDGADASTDGKGADASDDGRPR</sequence>
<feature type="compositionally biased region" description="Basic residues" evidence="1">
    <location>
        <begin position="50"/>
        <end position="65"/>
    </location>
</feature>
<name>A0ABR1G403_AURAN</name>
<organism evidence="2 3">
    <name type="scientific">Aureococcus anophagefferens</name>
    <name type="common">Harmful bloom alga</name>
    <dbReference type="NCBI Taxonomy" id="44056"/>
    <lineage>
        <taxon>Eukaryota</taxon>
        <taxon>Sar</taxon>
        <taxon>Stramenopiles</taxon>
        <taxon>Ochrophyta</taxon>
        <taxon>Pelagophyceae</taxon>
        <taxon>Pelagomonadales</taxon>
        <taxon>Pelagomonadaceae</taxon>
        <taxon>Aureococcus</taxon>
    </lineage>
</organism>
<proteinExistence type="predicted"/>
<feature type="compositionally biased region" description="Low complexity" evidence="1">
    <location>
        <begin position="90"/>
        <end position="107"/>
    </location>
</feature>
<feature type="compositionally biased region" description="Basic and acidic residues" evidence="1">
    <location>
        <begin position="142"/>
        <end position="153"/>
    </location>
</feature>
<comment type="caution">
    <text evidence="2">The sequence shown here is derived from an EMBL/GenBank/DDBJ whole genome shotgun (WGS) entry which is preliminary data.</text>
</comment>
<gene>
    <name evidence="2" type="ORF">SO694_0008814</name>
</gene>
<evidence type="ECO:0000313" key="3">
    <source>
        <dbReference type="Proteomes" id="UP001363151"/>
    </source>
</evidence>
<feature type="compositionally biased region" description="Basic residues" evidence="1">
    <location>
        <begin position="77"/>
        <end position="89"/>
    </location>
</feature>
<feature type="region of interest" description="Disordered" evidence="1">
    <location>
        <begin position="35"/>
        <end position="153"/>
    </location>
</feature>
<reference evidence="2 3" key="1">
    <citation type="submission" date="2024-03" db="EMBL/GenBank/DDBJ databases">
        <title>Aureococcus anophagefferens CCMP1851 and Kratosvirus quantuckense: Draft genome of a second virus-susceptible host strain in the model system.</title>
        <authorList>
            <person name="Chase E."/>
            <person name="Truchon A.R."/>
            <person name="Schepens W."/>
            <person name="Wilhelm S.W."/>
        </authorList>
    </citation>
    <scope>NUCLEOTIDE SEQUENCE [LARGE SCALE GENOMIC DNA]</scope>
    <source>
        <strain evidence="2 3">CCMP1851</strain>
    </source>
</reference>
<evidence type="ECO:0000313" key="2">
    <source>
        <dbReference type="EMBL" id="KAK7247757.1"/>
    </source>
</evidence>
<keyword evidence="3" id="KW-1185">Reference proteome</keyword>
<dbReference type="Proteomes" id="UP001363151">
    <property type="component" value="Unassembled WGS sequence"/>
</dbReference>
<feature type="compositionally biased region" description="Low complexity" evidence="1">
    <location>
        <begin position="35"/>
        <end position="47"/>
    </location>
</feature>
<evidence type="ECO:0000256" key="1">
    <source>
        <dbReference type="SAM" id="MobiDB-lite"/>
    </source>
</evidence>
<feature type="compositionally biased region" description="Low complexity" evidence="1">
    <location>
        <begin position="131"/>
        <end position="141"/>
    </location>
</feature>
<protein>
    <submittedName>
        <fullName evidence="2">Uncharacterized protein</fullName>
    </submittedName>
</protein>
<dbReference type="EMBL" id="JBBJCI010000128">
    <property type="protein sequence ID" value="KAK7247757.1"/>
    <property type="molecule type" value="Genomic_DNA"/>
</dbReference>
<accession>A0ABR1G403</accession>